<dbReference type="AlphaFoldDB" id="A0A1L7WEV6"/>
<organism evidence="2 3">
    <name type="scientific">Phialocephala subalpina</name>
    <dbReference type="NCBI Taxonomy" id="576137"/>
    <lineage>
        <taxon>Eukaryota</taxon>
        <taxon>Fungi</taxon>
        <taxon>Dikarya</taxon>
        <taxon>Ascomycota</taxon>
        <taxon>Pezizomycotina</taxon>
        <taxon>Leotiomycetes</taxon>
        <taxon>Helotiales</taxon>
        <taxon>Mollisiaceae</taxon>
        <taxon>Phialocephala</taxon>
        <taxon>Phialocephala fortinii species complex</taxon>
    </lineage>
</organism>
<sequence length="109" mass="12340">MRSRSISSKPTSDGPLHRVPNEQEHSDPNEPHGTVVLPLWQETTEFNKTSPHWQAFNTFLDELAIVLRPASNTTASQRRGQFNHAIQIYQQQANFGWPIASRRPAGLPI</sequence>
<dbReference type="EMBL" id="FJOG01000001">
    <property type="protein sequence ID" value="CZR51249.1"/>
    <property type="molecule type" value="Genomic_DNA"/>
</dbReference>
<feature type="region of interest" description="Disordered" evidence="1">
    <location>
        <begin position="1"/>
        <end position="34"/>
    </location>
</feature>
<reference evidence="2 3" key="1">
    <citation type="submission" date="2016-03" db="EMBL/GenBank/DDBJ databases">
        <authorList>
            <person name="Ploux O."/>
        </authorList>
    </citation>
    <scope>NUCLEOTIDE SEQUENCE [LARGE SCALE GENOMIC DNA]</scope>
    <source>
        <strain evidence="2 3">UAMH 11012</strain>
    </source>
</reference>
<evidence type="ECO:0000313" key="2">
    <source>
        <dbReference type="EMBL" id="CZR51249.1"/>
    </source>
</evidence>
<evidence type="ECO:0000313" key="3">
    <source>
        <dbReference type="Proteomes" id="UP000184330"/>
    </source>
</evidence>
<feature type="compositionally biased region" description="Basic and acidic residues" evidence="1">
    <location>
        <begin position="15"/>
        <end position="30"/>
    </location>
</feature>
<name>A0A1L7WEV6_9HELO</name>
<proteinExistence type="predicted"/>
<feature type="compositionally biased region" description="Polar residues" evidence="1">
    <location>
        <begin position="1"/>
        <end position="11"/>
    </location>
</feature>
<keyword evidence="3" id="KW-1185">Reference proteome</keyword>
<evidence type="ECO:0000256" key="1">
    <source>
        <dbReference type="SAM" id="MobiDB-lite"/>
    </source>
</evidence>
<protein>
    <submittedName>
        <fullName evidence="2">Uncharacterized protein</fullName>
    </submittedName>
</protein>
<accession>A0A1L7WEV6</accession>
<dbReference type="Proteomes" id="UP000184330">
    <property type="component" value="Unassembled WGS sequence"/>
</dbReference>
<gene>
    <name evidence="2" type="ORF">PAC_01124</name>
</gene>
<dbReference type="OrthoDB" id="3548155at2759"/>